<feature type="non-terminal residue" evidence="1">
    <location>
        <position position="189"/>
    </location>
</feature>
<keyword evidence="2" id="KW-1185">Reference proteome</keyword>
<reference evidence="1" key="1">
    <citation type="submission" date="2021-06" db="EMBL/GenBank/DDBJ databases">
        <authorList>
            <person name="Kallberg Y."/>
            <person name="Tangrot J."/>
            <person name="Rosling A."/>
        </authorList>
    </citation>
    <scope>NUCLEOTIDE SEQUENCE</scope>
    <source>
        <strain evidence="1">MA461A</strain>
    </source>
</reference>
<accession>A0ACA9RY78</accession>
<feature type="non-terminal residue" evidence="1">
    <location>
        <position position="1"/>
    </location>
</feature>
<sequence>PDLSAWLRFVIDNIELLHRCMEDTILDHNFGTDNLVLLNPYEIIRSGLHNTKFVDDAMLHLYLKDKFNDKKEGQLNFQRKFDTMNYDDAIKEYFDLIDQNHSLAICAPTGVAASNIGSCTLHSLCGFGFDDDANDYKYKFSQGISKKTLQECWTNIEYLIIDEVSMMGQKLIMRLHACINEAKNFQDDT</sequence>
<dbReference type="Proteomes" id="UP000789920">
    <property type="component" value="Unassembled WGS sequence"/>
</dbReference>
<proteinExistence type="predicted"/>
<comment type="caution">
    <text evidence="1">The sequence shown here is derived from an EMBL/GenBank/DDBJ whole genome shotgun (WGS) entry which is preliminary data.</text>
</comment>
<organism evidence="1 2">
    <name type="scientific">Racocetra persica</name>
    <dbReference type="NCBI Taxonomy" id="160502"/>
    <lineage>
        <taxon>Eukaryota</taxon>
        <taxon>Fungi</taxon>
        <taxon>Fungi incertae sedis</taxon>
        <taxon>Mucoromycota</taxon>
        <taxon>Glomeromycotina</taxon>
        <taxon>Glomeromycetes</taxon>
        <taxon>Diversisporales</taxon>
        <taxon>Gigasporaceae</taxon>
        <taxon>Racocetra</taxon>
    </lineage>
</organism>
<gene>
    <name evidence="1" type="ORF">RPERSI_LOCUS24257</name>
</gene>
<evidence type="ECO:0000313" key="2">
    <source>
        <dbReference type="Proteomes" id="UP000789920"/>
    </source>
</evidence>
<name>A0ACA9RY78_9GLOM</name>
<protein>
    <submittedName>
        <fullName evidence="1">26470_t:CDS:1</fullName>
    </submittedName>
</protein>
<dbReference type="EMBL" id="CAJVQC010077455">
    <property type="protein sequence ID" value="CAG8815584.1"/>
    <property type="molecule type" value="Genomic_DNA"/>
</dbReference>
<evidence type="ECO:0000313" key="1">
    <source>
        <dbReference type="EMBL" id="CAG8815584.1"/>
    </source>
</evidence>